<evidence type="ECO:0000313" key="5">
    <source>
        <dbReference type="Proteomes" id="UP001469365"/>
    </source>
</evidence>
<dbReference type="NCBIfam" id="TIGR00010">
    <property type="entry name" value="YchF/TatD family DNA exonuclease"/>
    <property type="match status" value="1"/>
</dbReference>
<reference evidence="4 5" key="1">
    <citation type="submission" date="2024-04" db="EMBL/GenBank/DDBJ databases">
        <title>draft genome sequnece of Paenibacillus filicis.</title>
        <authorList>
            <person name="Kim D.-U."/>
        </authorList>
    </citation>
    <scope>NUCLEOTIDE SEQUENCE [LARGE SCALE GENOMIC DNA]</scope>
    <source>
        <strain evidence="4 5">KACC14197</strain>
    </source>
</reference>
<dbReference type="InterPro" id="IPR050891">
    <property type="entry name" value="TatD-type_Hydrolase"/>
</dbReference>
<dbReference type="PROSITE" id="PS01091">
    <property type="entry name" value="TATD_3"/>
    <property type="match status" value="1"/>
</dbReference>
<sequence length="274" mass="30329">MSEGIPAKGPSHGQLIDIGVNLMHRSFQTDREEIVSRAAEAGVSPLMITGTSMRSSEEAARYAEQYPGKLYATAGVHPHDAKSCGPQTLARLQKLAALPQVVAIGECGLDYNRDFSPRDVQREWFEAQIELACELKLPLFLHEREAHQDFLALLRSHRDRLAGGVVHCFTGSAAELSAYLSMGLHIGITGWICDERRGRHLRELVKRIPADRLMLETDAPFLTPRDLPVKPRDGRNEPVYLPHVLQAVASCTGRPADEIARDSTRTAKAFFGLE</sequence>
<dbReference type="InterPro" id="IPR032466">
    <property type="entry name" value="Metal_Hydrolase"/>
</dbReference>
<gene>
    <name evidence="4" type="ORF">WMW72_21205</name>
</gene>
<dbReference type="GO" id="GO:0016787">
    <property type="term" value="F:hydrolase activity"/>
    <property type="evidence" value="ECO:0007669"/>
    <property type="project" value="UniProtKB-KW"/>
</dbReference>
<dbReference type="PANTHER" id="PTHR10060:SF15">
    <property type="entry name" value="DEOXYRIBONUCLEASE TATDN1"/>
    <property type="match status" value="1"/>
</dbReference>
<organism evidence="4 5">
    <name type="scientific">Paenibacillus filicis</name>
    <dbReference type="NCBI Taxonomy" id="669464"/>
    <lineage>
        <taxon>Bacteria</taxon>
        <taxon>Bacillati</taxon>
        <taxon>Bacillota</taxon>
        <taxon>Bacilli</taxon>
        <taxon>Bacillales</taxon>
        <taxon>Paenibacillaceae</taxon>
        <taxon>Paenibacillus</taxon>
    </lineage>
</organism>
<dbReference type="CDD" id="cd01310">
    <property type="entry name" value="TatD_DNAse"/>
    <property type="match status" value="1"/>
</dbReference>
<dbReference type="InterPro" id="IPR015991">
    <property type="entry name" value="TatD/YcfH-like"/>
</dbReference>
<dbReference type="EMBL" id="JBBPCC010000014">
    <property type="protein sequence ID" value="MEK8130430.1"/>
    <property type="molecule type" value="Genomic_DNA"/>
</dbReference>
<keyword evidence="1" id="KW-0540">Nuclease</keyword>
<accession>A0ABU9DNH6</accession>
<dbReference type="Pfam" id="PF01026">
    <property type="entry name" value="TatD_DNase"/>
    <property type="match status" value="1"/>
</dbReference>
<evidence type="ECO:0000256" key="1">
    <source>
        <dbReference type="ARBA" id="ARBA00022722"/>
    </source>
</evidence>
<protein>
    <submittedName>
        <fullName evidence="4">TatD family hydrolase</fullName>
    </submittedName>
</protein>
<name>A0ABU9DNH6_9BACL</name>
<dbReference type="InterPro" id="IPR001130">
    <property type="entry name" value="TatD-like"/>
</dbReference>
<dbReference type="PIRSF" id="PIRSF005902">
    <property type="entry name" value="DNase_TatD"/>
    <property type="match status" value="1"/>
</dbReference>
<comment type="caution">
    <text evidence="4">The sequence shown here is derived from an EMBL/GenBank/DDBJ whole genome shotgun (WGS) entry which is preliminary data.</text>
</comment>
<dbReference type="InterPro" id="IPR018228">
    <property type="entry name" value="DNase_TatD-rel_CS"/>
</dbReference>
<evidence type="ECO:0000313" key="4">
    <source>
        <dbReference type="EMBL" id="MEK8130430.1"/>
    </source>
</evidence>
<keyword evidence="5" id="KW-1185">Reference proteome</keyword>
<keyword evidence="2" id="KW-0479">Metal-binding</keyword>
<dbReference type="Proteomes" id="UP001469365">
    <property type="component" value="Unassembled WGS sequence"/>
</dbReference>
<evidence type="ECO:0000256" key="2">
    <source>
        <dbReference type="ARBA" id="ARBA00022723"/>
    </source>
</evidence>
<dbReference type="SUPFAM" id="SSF51556">
    <property type="entry name" value="Metallo-dependent hydrolases"/>
    <property type="match status" value="1"/>
</dbReference>
<dbReference type="RefSeq" id="WP_341417566.1">
    <property type="nucleotide sequence ID" value="NZ_JBBPCC010000014.1"/>
</dbReference>
<keyword evidence="3 4" id="KW-0378">Hydrolase</keyword>
<evidence type="ECO:0000256" key="3">
    <source>
        <dbReference type="ARBA" id="ARBA00022801"/>
    </source>
</evidence>
<proteinExistence type="predicted"/>
<dbReference type="Gene3D" id="3.20.20.140">
    <property type="entry name" value="Metal-dependent hydrolases"/>
    <property type="match status" value="1"/>
</dbReference>
<dbReference type="PANTHER" id="PTHR10060">
    <property type="entry name" value="TATD FAMILY DEOXYRIBONUCLEASE"/>
    <property type="match status" value="1"/>
</dbReference>